<evidence type="ECO:0000313" key="4">
    <source>
        <dbReference type="Proteomes" id="UP000298138"/>
    </source>
</evidence>
<feature type="compositionally biased region" description="Pro residues" evidence="1">
    <location>
        <begin position="1"/>
        <end position="15"/>
    </location>
</feature>
<feature type="region of interest" description="Disordered" evidence="1">
    <location>
        <begin position="62"/>
        <end position="111"/>
    </location>
</feature>
<keyword evidence="2" id="KW-0812">Transmembrane</keyword>
<evidence type="ECO:0000256" key="1">
    <source>
        <dbReference type="SAM" id="MobiDB-lite"/>
    </source>
</evidence>
<dbReference type="AlphaFoldDB" id="A0A4S2MTP1"/>
<gene>
    <name evidence="3" type="ORF">EX30DRAFT_341947</name>
</gene>
<dbReference type="InParanoid" id="A0A4S2MTP1"/>
<keyword evidence="4" id="KW-1185">Reference proteome</keyword>
<evidence type="ECO:0000313" key="3">
    <source>
        <dbReference type="EMBL" id="TGZ79847.1"/>
    </source>
</evidence>
<sequence length="111" mass="12769">MAPSTVPTPTPSPPYEPRHSTAKESGITFGFIVACLFISTILLLLLAWGLIVCYNRRHAHIPQGNENRDVERQRRRESEEGIRMADFPEHRRRTFEPADPGRLMEAMGRRR</sequence>
<dbReference type="Proteomes" id="UP000298138">
    <property type="component" value="Unassembled WGS sequence"/>
</dbReference>
<feature type="compositionally biased region" description="Basic and acidic residues" evidence="1">
    <location>
        <begin position="66"/>
        <end position="89"/>
    </location>
</feature>
<evidence type="ECO:0000256" key="2">
    <source>
        <dbReference type="SAM" id="Phobius"/>
    </source>
</evidence>
<name>A0A4S2MTP1_9PEZI</name>
<dbReference type="EMBL" id="ML220128">
    <property type="protein sequence ID" value="TGZ79847.1"/>
    <property type="molecule type" value="Genomic_DNA"/>
</dbReference>
<keyword evidence="2" id="KW-0472">Membrane</keyword>
<feature type="region of interest" description="Disordered" evidence="1">
    <location>
        <begin position="1"/>
        <end position="21"/>
    </location>
</feature>
<accession>A0A4S2MTP1</accession>
<reference evidence="3 4" key="1">
    <citation type="submission" date="2019-04" db="EMBL/GenBank/DDBJ databases">
        <title>Comparative genomics and transcriptomics to analyze fruiting body development in filamentous ascomycetes.</title>
        <authorList>
            <consortium name="DOE Joint Genome Institute"/>
            <person name="Lutkenhaus R."/>
            <person name="Traeger S."/>
            <person name="Breuer J."/>
            <person name="Kuo A."/>
            <person name="Lipzen A."/>
            <person name="Pangilinan J."/>
            <person name="Dilworth D."/>
            <person name="Sandor L."/>
            <person name="Poggeler S."/>
            <person name="Barry K."/>
            <person name="Grigoriev I.V."/>
            <person name="Nowrousian M."/>
        </authorList>
    </citation>
    <scope>NUCLEOTIDE SEQUENCE [LARGE SCALE GENOMIC DNA]</scope>
    <source>
        <strain evidence="3 4">CBS 389.68</strain>
    </source>
</reference>
<organism evidence="3 4">
    <name type="scientific">Ascodesmis nigricans</name>
    <dbReference type="NCBI Taxonomy" id="341454"/>
    <lineage>
        <taxon>Eukaryota</taxon>
        <taxon>Fungi</taxon>
        <taxon>Dikarya</taxon>
        <taxon>Ascomycota</taxon>
        <taxon>Pezizomycotina</taxon>
        <taxon>Pezizomycetes</taxon>
        <taxon>Pezizales</taxon>
        <taxon>Ascodesmidaceae</taxon>
        <taxon>Ascodesmis</taxon>
    </lineage>
</organism>
<feature type="transmembrane region" description="Helical" evidence="2">
    <location>
        <begin position="27"/>
        <end position="54"/>
    </location>
</feature>
<protein>
    <submittedName>
        <fullName evidence="3">Uncharacterized protein</fullName>
    </submittedName>
</protein>
<keyword evidence="2" id="KW-1133">Transmembrane helix</keyword>
<proteinExistence type="predicted"/>